<evidence type="ECO:0000313" key="1">
    <source>
        <dbReference type="EMBL" id="OBT94382.1"/>
    </source>
</evidence>
<name>A0A1B8GEW9_9PEZI</name>
<dbReference type="RefSeq" id="XP_018128115.1">
    <property type="nucleotide sequence ID" value="XM_018277171.1"/>
</dbReference>
<reference evidence="2" key="2">
    <citation type="journal article" date="2018" name="Nat. Commun.">
        <title>Extreme sensitivity to ultraviolet light in the fungal pathogen causing white-nose syndrome of bats.</title>
        <authorList>
            <person name="Palmer J.M."/>
            <person name="Drees K.P."/>
            <person name="Foster J.T."/>
            <person name="Lindner D.L."/>
        </authorList>
    </citation>
    <scope>NUCLEOTIDE SEQUENCE [LARGE SCALE GENOMIC DNA]</scope>
    <source>
        <strain evidence="2">UAMH 10579</strain>
    </source>
</reference>
<organism evidence="1 2">
    <name type="scientific">Pseudogymnoascus verrucosus</name>
    <dbReference type="NCBI Taxonomy" id="342668"/>
    <lineage>
        <taxon>Eukaryota</taxon>
        <taxon>Fungi</taxon>
        <taxon>Dikarya</taxon>
        <taxon>Ascomycota</taxon>
        <taxon>Pezizomycotina</taxon>
        <taxon>Leotiomycetes</taxon>
        <taxon>Thelebolales</taxon>
        <taxon>Thelebolaceae</taxon>
        <taxon>Pseudogymnoascus</taxon>
    </lineage>
</organism>
<dbReference type="Proteomes" id="UP000091956">
    <property type="component" value="Unassembled WGS sequence"/>
</dbReference>
<gene>
    <name evidence="1" type="ORF">VE01_07738</name>
</gene>
<dbReference type="EMBL" id="KV460244">
    <property type="protein sequence ID" value="OBT94382.1"/>
    <property type="molecule type" value="Genomic_DNA"/>
</dbReference>
<dbReference type="AlphaFoldDB" id="A0A1B8GEW9"/>
<reference evidence="1 2" key="1">
    <citation type="submission" date="2016-03" db="EMBL/GenBank/DDBJ databases">
        <title>Comparative genomics of Pseudogymnoascus destructans, the fungus causing white-nose syndrome of bats.</title>
        <authorList>
            <person name="Palmer J.M."/>
            <person name="Drees K.P."/>
            <person name="Foster J.T."/>
            <person name="Lindner D.L."/>
        </authorList>
    </citation>
    <scope>NUCLEOTIDE SEQUENCE [LARGE SCALE GENOMIC DNA]</scope>
    <source>
        <strain evidence="1 2">UAMH 10579</strain>
    </source>
</reference>
<evidence type="ECO:0000313" key="2">
    <source>
        <dbReference type="Proteomes" id="UP000091956"/>
    </source>
</evidence>
<dbReference type="OrthoDB" id="5423968at2759"/>
<sequence length="200" mass="23062">MEAFEQELLILMHYTGGQPARAPEVMGTRYQNSRNGGVRNIFIEDGLVCFVTSYHKGYESSEKLKRDAVIAIGRKFLRDIFNDGSTPEDCDVEGFDEDNEEGDKPWDLQSGHGTHVAGNIYTRLVTEGKFETMSKREQFRTIMARVGRKRKRSPWEKADREFQLERWKQLRTANIYRGLAALLGPDKEFRGKQRSPLRPS</sequence>
<keyword evidence="2" id="KW-1185">Reference proteome</keyword>
<dbReference type="STRING" id="342668.A0A1B8GEW9"/>
<accession>A0A1B8GEW9</accession>
<proteinExistence type="predicted"/>
<dbReference type="GeneID" id="28841124"/>
<protein>
    <submittedName>
        <fullName evidence="1">Uncharacterized protein</fullName>
    </submittedName>
</protein>